<dbReference type="Proteomes" id="UP001177021">
    <property type="component" value="Unassembled WGS sequence"/>
</dbReference>
<sequence>MARIPKSDMNKMNAIRSGIVFLGAIAFGYLSIQIGFKPYLEKAKADQQQQQQHHHQNQLQKSDSELEPSSSFKETISFPERSS</sequence>
<evidence type="ECO:0000313" key="1">
    <source>
        <dbReference type="EMBL" id="CAJ2658446.1"/>
    </source>
</evidence>
<accession>A0ACB0KPH7</accession>
<evidence type="ECO:0000313" key="2">
    <source>
        <dbReference type="Proteomes" id="UP001177021"/>
    </source>
</evidence>
<keyword evidence="2" id="KW-1185">Reference proteome</keyword>
<comment type="caution">
    <text evidence="1">The sequence shown here is derived from an EMBL/GenBank/DDBJ whole genome shotgun (WGS) entry which is preliminary data.</text>
</comment>
<proteinExistence type="predicted"/>
<organism evidence="1 2">
    <name type="scientific">Trifolium pratense</name>
    <name type="common">Red clover</name>
    <dbReference type="NCBI Taxonomy" id="57577"/>
    <lineage>
        <taxon>Eukaryota</taxon>
        <taxon>Viridiplantae</taxon>
        <taxon>Streptophyta</taxon>
        <taxon>Embryophyta</taxon>
        <taxon>Tracheophyta</taxon>
        <taxon>Spermatophyta</taxon>
        <taxon>Magnoliopsida</taxon>
        <taxon>eudicotyledons</taxon>
        <taxon>Gunneridae</taxon>
        <taxon>Pentapetalae</taxon>
        <taxon>rosids</taxon>
        <taxon>fabids</taxon>
        <taxon>Fabales</taxon>
        <taxon>Fabaceae</taxon>
        <taxon>Papilionoideae</taxon>
        <taxon>50 kb inversion clade</taxon>
        <taxon>NPAAA clade</taxon>
        <taxon>Hologalegina</taxon>
        <taxon>IRL clade</taxon>
        <taxon>Trifolieae</taxon>
        <taxon>Trifolium</taxon>
    </lineage>
</organism>
<name>A0ACB0KPH7_TRIPR</name>
<dbReference type="EMBL" id="CASHSV030000311">
    <property type="protein sequence ID" value="CAJ2658446.1"/>
    <property type="molecule type" value="Genomic_DNA"/>
</dbReference>
<reference evidence="1" key="1">
    <citation type="submission" date="2023-10" db="EMBL/GenBank/DDBJ databases">
        <authorList>
            <person name="Rodriguez Cubillos JULIANA M."/>
            <person name="De Vega J."/>
        </authorList>
    </citation>
    <scope>NUCLEOTIDE SEQUENCE</scope>
</reference>
<protein>
    <submittedName>
        <fullName evidence="1">Uncharacterized protein</fullName>
    </submittedName>
</protein>
<gene>
    <name evidence="1" type="ORF">MILVUS5_LOCUS24817</name>
</gene>